<evidence type="ECO:0000313" key="2">
    <source>
        <dbReference type="Proteomes" id="UP000789366"/>
    </source>
</evidence>
<reference evidence="1" key="1">
    <citation type="submission" date="2021-06" db="EMBL/GenBank/DDBJ databases">
        <authorList>
            <person name="Kallberg Y."/>
            <person name="Tangrot J."/>
            <person name="Rosling A."/>
        </authorList>
    </citation>
    <scope>NUCLEOTIDE SEQUENCE</scope>
    <source>
        <strain evidence="1">28 12/20/2015</strain>
    </source>
</reference>
<dbReference type="Proteomes" id="UP000789366">
    <property type="component" value="Unassembled WGS sequence"/>
</dbReference>
<sequence length="55" mass="6931">MQIFKHLYDQLLQVDSKSYRVQKFLTEEEQKFEQEFFDKLENDLKTRQELQIQIY</sequence>
<organism evidence="1 2">
    <name type="scientific">Cetraspora pellucida</name>
    <dbReference type="NCBI Taxonomy" id="1433469"/>
    <lineage>
        <taxon>Eukaryota</taxon>
        <taxon>Fungi</taxon>
        <taxon>Fungi incertae sedis</taxon>
        <taxon>Mucoromycota</taxon>
        <taxon>Glomeromycotina</taxon>
        <taxon>Glomeromycetes</taxon>
        <taxon>Diversisporales</taxon>
        <taxon>Gigasporaceae</taxon>
        <taxon>Cetraspora</taxon>
    </lineage>
</organism>
<proteinExistence type="predicted"/>
<dbReference type="EMBL" id="CAJVPW010001225">
    <property type="protein sequence ID" value="CAG8478318.1"/>
    <property type="molecule type" value="Genomic_DNA"/>
</dbReference>
<evidence type="ECO:0000313" key="1">
    <source>
        <dbReference type="EMBL" id="CAG8478318.1"/>
    </source>
</evidence>
<comment type="caution">
    <text evidence="1">The sequence shown here is derived from an EMBL/GenBank/DDBJ whole genome shotgun (WGS) entry which is preliminary data.</text>
</comment>
<keyword evidence="2" id="KW-1185">Reference proteome</keyword>
<accession>A0ACA9KK33</accession>
<gene>
    <name evidence="1" type="ORF">SPELUC_LOCUS2013</name>
</gene>
<protein>
    <submittedName>
        <fullName evidence="1">7396_t:CDS:1</fullName>
    </submittedName>
</protein>
<name>A0ACA9KK33_9GLOM</name>